<organism evidence="2 3">
    <name type="scientific">Fulvivirga sediminis</name>
    <dbReference type="NCBI Taxonomy" id="2803949"/>
    <lineage>
        <taxon>Bacteria</taxon>
        <taxon>Pseudomonadati</taxon>
        <taxon>Bacteroidota</taxon>
        <taxon>Cytophagia</taxon>
        <taxon>Cytophagales</taxon>
        <taxon>Fulvivirgaceae</taxon>
        <taxon>Fulvivirga</taxon>
    </lineage>
</organism>
<comment type="caution">
    <text evidence="2">The sequence shown here is derived from an EMBL/GenBank/DDBJ whole genome shotgun (WGS) entry which is preliminary data.</text>
</comment>
<evidence type="ECO:0000259" key="1">
    <source>
        <dbReference type="Pfam" id="PF12146"/>
    </source>
</evidence>
<keyword evidence="2" id="KW-0378">Hydrolase</keyword>
<dbReference type="Proteomes" id="UP000659388">
    <property type="component" value="Unassembled WGS sequence"/>
</dbReference>
<name>A0A937F8F2_9BACT</name>
<dbReference type="Gene3D" id="3.40.50.1820">
    <property type="entry name" value="alpha/beta hydrolase"/>
    <property type="match status" value="1"/>
</dbReference>
<sequence length="252" mass="28092">MYAVTLSLILWSQLVFNYNQSVGVKKEVLHFKSSDGVEMSADFYFVRKRTSPLIILFHQADWSRGEYMEIAPRLNALGYSCLAVDLRSGGSVNDVQNETNINALKASKNTRYVDSYRDMETAVKYARAHLTKGKIIVWGSSYSSSLALKMAGEMADDVDAVIAFSPGEYFSSQGVGRDYITSGASKITQPVFVTSGRSEKNNWWGIYVAIPSANKKYYLPETPGNHGAKALWSEYQDSDGYWSALSDFLKSI</sequence>
<proteinExistence type="predicted"/>
<dbReference type="AlphaFoldDB" id="A0A937F8F2"/>
<protein>
    <submittedName>
        <fullName evidence="2">Alpha/beta hydrolase</fullName>
    </submittedName>
</protein>
<keyword evidence="3" id="KW-1185">Reference proteome</keyword>
<reference evidence="2" key="1">
    <citation type="submission" date="2021-01" db="EMBL/GenBank/DDBJ databases">
        <title>Fulvivirga kasyanovii gen. nov., sp nov., a novel member of the phylum Bacteroidetes isolated from seawater in a mussel farm.</title>
        <authorList>
            <person name="Zhao L.-H."/>
            <person name="Wang Z.-J."/>
        </authorList>
    </citation>
    <scope>NUCLEOTIDE SEQUENCE</scope>
    <source>
        <strain evidence="2">2943</strain>
    </source>
</reference>
<dbReference type="SUPFAM" id="SSF53474">
    <property type="entry name" value="alpha/beta-Hydrolases"/>
    <property type="match status" value="1"/>
</dbReference>
<dbReference type="RefSeq" id="WP_202246174.1">
    <property type="nucleotide sequence ID" value="NZ_JAESIY010000012.1"/>
</dbReference>
<evidence type="ECO:0000313" key="3">
    <source>
        <dbReference type="Proteomes" id="UP000659388"/>
    </source>
</evidence>
<dbReference type="InterPro" id="IPR022742">
    <property type="entry name" value="Hydrolase_4"/>
</dbReference>
<gene>
    <name evidence="2" type="ORF">JL102_19680</name>
</gene>
<dbReference type="InterPro" id="IPR050261">
    <property type="entry name" value="FrsA_esterase"/>
</dbReference>
<feature type="domain" description="Serine aminopeptidase S33" evidence="1">
    <location>
        <begin position="53"/>
        <end position="167"/>
    </location>
</feature>
<dbReference type="PANTHER" id="PTHR22946">
    <property type="entry name" value="DIENELACTONE HYDROLASE DOMAIN-CONTAINING PROTEIN-RELATED"/>
    <property type="match status" value="1"/>
</dbReference>
<accession>A0A937F8F2</accession>
<dbReference type="EMBL" id="JAESIY010000012">
    <property type="protein sequence ID" value="MBL3658382.1"/>
    <property type="molecule type" value="Genomic_DNA"/>
</dbReference>
<dbReference type="InterPro" id="IPR029058">
    <property type="entry name" value="AB_hydrolase_fold"/>
</dbReference>
<dbReference type="Pfam" id="PF12146">
    <property type="entry name" value="Hydrolase_4"/>
    <property type="match status" value="1"/>
</dbReference>
<evidence type="ECO:0000313" key="2">
    <source>
        <dbReference type="EMBL" id="MBL3658382.1"/>
    </source>
</evidence>
<dbReference type="GO" id="GO:0016787">
    <property type="term" value="F:hydrolase activity"/>
    <property type="evidence" value="ECO:0007669"/>
    <property type="project" value="UniProtKB-KW"/>
</dbReference>